<dbReference type="Proteomes" id="UP001589833">
    <property type="component" value="Unassembled WGS sequence"/>
</dbReference>
<feature type="transmembrane region" description="Helical" evidence="1">
    <location>
        <begin position="12"/>
        <end position="32"/>
    </location>
</feature>
<feature type="transmembrane region" description="Helical" evidence="1">
    <location>
        <begin position="41"/>
        <end position="59"/>
    </location>
</feature>
<keyword evidence="1" id="KW-0472">Membrane</keyword>
<gene>
    <name evidence="2" type="ORF">ACFFH4_17960</name>
</gene>
<dbReference type="EMBL" id="JBHLTR010000045">
    <property type="protein sequence ID" value="MFC0560851.1"/>
    <property type="molecule type" value="Genomic_DNA"/>
</dbReference>
<dbReference type="RefSeq" id="WP_273847639.1">
    <property type="nucleotide sequence ID" value="NZ_JAQQWT010000029.1"/>
</dbReference>
<reference evidence="2 3" key="1">
    <citation type="submission" date="2024-09" db="EMBL/GenBank/DDBJ databases">
        <authorList>
            <person name="Sun Q."/>
            <person name="Mori K."/>
        </authorList>
    </citation>
    <scope>NUCLEOTIDE SEQUENCE [LARGE SCALE GENOMIC DNA]</scope>
    <source>
        <strain evidence="2 3">NCAIM B.02301</strain>
    </source>
</reference>
<proteinExistence type="predicted"/>
<keyword evidence="1" id="KW-0812">Transmembrane</keyword>
<protein>
    <submittedName>
        <fullName evidence="2">Uncharacterized protein</fullName>
    </submittedName>
</protein>
<comment type="caution">
    <text evidence="2">The sequence shown here is derived from an EMBL/GenBank/DDBJ whole genome shotgun (WGS) entry which is preliminary data.</text>
</comment>
<evidence type="ECO:0000313" key="2">
    <source>
        <dbReference type="EMBL" id="MFC0560851.1"/>
    </source>
</evidence>
<feature type="transmembrane region" description="Helical" evidence="1">
    <location>
        <begin position="95"/>
        <end position="116"/>
    </location>
</feature>
<keyword evidence="1" id="KW-1133">Transmembrane helix</keyword>
<accession>A0ABV6NJA8</accession>
<sequence>MQVSLNFPVDMIEAAVTILTWGLILYLIYYLYQKSEAKPKIWKACVTTFVGIFTFNFSFPMFQTVIDLPILPLGVWILLWYASSRKGAWDKYRRFAWLGFFTNFIFIIAPILTILLHHAVYPKSNLSTYIADYDNAAMIQLHPSAEDVQFDLESFESLFPSFVEEPFNSIDWYHHPIDVEPHERVEQFPYQLSGTSSKWGSGMPTLIYVEKDGKGILIDSSDRQHYFRSEETILKGGNDE</sequence>
<keyword evidence="3" id="KW-1185">Reference proteome</keyword>
<organism evidence="2 3">
    <name type="scientific">Halalkalibacter alkalisediminis</name>
    <dbReference type="NCBI Taxonomy" id="935616"/>
    <lineage>
        <taxon>Bacteria</taxon>
        <taxon>Bacillati</taxon>
        <taxon>Bacillota</taxon>
        <taxon>Bacilli</taxon>
        <taxon>Bacillales</taxon>
        <taxon>Bacillaceae</taxon>
        <taxon>Halalkalibacter</taxon>
    </lineage>
</organism>
<evidence type="ECO:0000313" key="3">
    <source>
        <dbReference type="Proteomes" id="UP001589833"/>
    </source>
</evidence>
<evidence type="ECO:0000256" key="1">
    <source>
        <dbReference type="SAM" id="Phobius"/>
    </source>
</evidence>
<name>A0ABV6NJA8_9BACI</name>
<feature type="transmembrane region" description="Helical" evidence="1">
    <location>
        <begin position="65"/>
        <end position="83"/>
    </location>
</feature>